<dbReference type="Proteomes" id="UP001216899">
    <property type="component" value="Chromosome"/>
</dbReference>
<dbReference type="EMBL" id="CP117466">
    <property type="protein sequence ID" value="WDA12287.1"/>
    <property type="molecule type" value="Genomic_DNA"/>
</dbReference>
<proteinExistence type="predicted"/>
<dbReference type="RefSeq" id="WP_157001723.1">
    <property type="nucleotide sequence ID" value="NZ_CANMMQ010000001.1"/>
</dbReference>
<evidence type="ECO:0000256" key="1">
    <source>
        <dbReference type="SAM" id="SignalP"/>
    </source>
</evidence>
<reference evidence="2 3" key="1">
    <citation type="submission" date="2023-02" db="EMBL/GenBank/DDBJ databases">
        <title>Whole genome sequenc of Paracoccus marcusii MBLB0836.</title>
        <authorList>
            <person name="Seo M.-J."/>
            <person name="Cho E.-S."/>
            <person name="Hwang C.Y."/>
        </authorList>
    </citation>
    <scope>NUCLEOTIDE SEQUENCE [LARGE SCALE GENOMIC DNA]</scope>
    <source>
        <strain evidence="2 3">MBLB0836</strain>
    </source>
</reference>
<protein>
    <recommendedName>
        <fullName evidence="4">Lipoprotein</fullName>
    </recommendedName>
</protein>
<accession>A0ABY7UQS3</accession>
<evidence type="ECO:0000313" key="3">
    <source>
        <dbReference type="Proteomes" id="UP001216899"/>
    </source>
</evidence>
<feature type="signal peptide" evidence="1">
    <location>
        <begin position="1"/>
        <end position="16"/>
    </location>
</feature>
<gene>
    <name evidence="2" type="ORF">PRL19_13510</name>
</gene>
<feature type="chain" id="PRO_5047234431" description="Lipoprotein" evidence="1">
    <location>
        <begin position="17"/>
        <end position="51"/>
    </location>
</feature>
<organism evidence="2 3">
    <name type="scientific">Paracoccus marcusii</name>
    <dbReference type="NCBI Taxonomy" id="59779"/>
    <lineage>
        <taxon>Bacteria</taxon>
        <taxon>Pseudomonadati</taxon>
        <taxon>Pseudomonadota</taxon>
        <taxon>Alphaproteobacteria</taxon>
        <taxon>Rhodobacterales</taxon>
        <taxon>Paracoccaceae</taxon>
        <taxon>Paracoccus</taxon>
    </lineage>
</organism>
<sequence length="51" mass="5420">MSKKIILGLVLVSAFAACQRQQPADVYVPTAPAAPMVNPVTTEPVYNSKFG</sequence>
<keyword evidence="1" id="KW-0732">Signal</keyword>
<evidence type="ECO:0008006" key="4">
    <source>
        <dbReference type="Google" id="ProtNLM"/>
    </source>
</evidence>
<evidence type="ECO:0000313" key="2">
    <source>
        <dbReference type="EMBL" id="WDA12287.1"/>
    </source>
</evidence>
<dbReference type="GeneID" id="97047870"/>
<dbReference type="PROSITE" id="PS51257">
    <property type="entry name" value="PROKAR_LIPOPROTEIN"/>
    <property type="match status" value="1"/>
</dbReference>
<keyword evidence="3" id="KW-1185">Reference proteome</keyword>
<name>A0ABY7UQS3_9RHOB</name>